<dbReference type="Proteomes" id="UP000077248">
    <property type="component" value="Unassembled WGS sequence"/>
</dbReference>
<organism evidence="2 3">
    <name type="scientific">Alternaria alternata</name>
    <name type="common">Alternaria rot fungus</name>
    <name type="synonym">Torula alternata</name>
    <dbReference type="NCBI Taxonomy" id="5599"/>
    <lineage>
        <taxon>Eukaryota</taxon>
        <taxon>Fungi</taxon>
        <taxon>Dikarya</taxon>
        <taxon>Ascomycota</taxon>
        <taxon>Pezizomycotina</taxon>
        <taxon>Dothideomycetes</taxon>
        <taxon>Pleosporomycetidae</taxon>
        <taxon>Pleosporales</taxon>
        <taxon>Pleosporineae</taxon>
        <taxon>Pleosporaceae</taxon>
        <taxon>Alternaria</taxon>
        <taxon>Alternaria sect. Alternaria</taxon>
        <taxon>Alternaria alternata complex</taxon>
    </lineage>
</organism>
<dbReference type="AlphaFoldDB" id="A0A177DQS2"/>
<dbReference type="InterPro" id="IPR002110">
    <property type="entry name" value="Ankyrin_rpt"/>
</dbReference>
<dbReference type="SUPFAM" id="SSF52540">
    <property type="entry name" value="P-loop containing nucleoside triphosphate hydrolases"/>
    <property type="match status" value="1"/>
</dbReference>
<dbReference type="Gene3D" id="3.40.50.300">
    <property type="entry name" value="P-loop containing nucleotide triphosphate hydrolases"/>
    <property type="match status" value="1"/>
</dbReference>
<feature type="repeat" description="ANK" evidence="1">
    <location>
        <begin position="640"/>
        <end position="672"/>
    </location>
</feature>
<dbReference type="InterPro" id="IPR027417">
    <property type="entry name" value="P-loop_NTPase"/>
</dbReference>
<keyword evidence="1" id="KW-0040">ANK repeat</keyword>
<dbReference type="KEGG" id="aalt:CC77DRAFT_840921"/>
<dbReference type="InterPro" id="IPR036770">
    <property type="entry name" value="Ankyrin_rpt-contain_sf"/>
</dbReference>
<dbReference type="SUPFAM" id="SSF48403">
    <property type="entry name" value="Ankyrin repeat"/>
    <property type="match status" value="1"/>
</dbReference>
<dbReference type="PANTHER" id="PTHR10039">
    <property type="entry name" value="AMELOGENIN"/>
    <property type="match status" value="1"/>
</dbReference>
<dbReference type="STRING" id="5599.A0A177DQS2"/>
<dbReference type="Gene3D" id="1.25.40.20">
    <property type="entry name" value="Ankyrin repeat-containing domain"/>
    <property type="match status" value="1"/>
</dbReference>
<reference evidence="2 3" key="1">
    <citation type="submission" date="2016-05" db="EMBL/GenBank/DDBJ databases">
        <title>Comparative analysis of secretome profiles of manganese(II)-oxidizing ascomycete fungi.</title>
        <authorList>
            <consortium name="DOE Joint Genome Institute"/>
            <person name="Zeiner C.A."/>
            <person name="Purvine S.O."/>
            <person name="Zink E.M."/>
            <person name="Wu S."/>
            <person name="Pasa-Tolic L."/>
            <person name="Chaput D.L."/>
            <person name="Haridas S."/>
            <person name="Grigoriev I.V."/>
            <person name="Santelli C.M."/>
            <person name="Hansel C.M."/>
        </authorList>
    </citation>
    <scope>NUCLEOTIDE SEQUENCE [LARGE SCALE GENOMIC DNA]</scope>
    <source>
        <strain evidence="2 3">SRC1lrK2f</strain>
    </source>
</reference>
<dbReference type="Pfam" id="PF12796">
    <property type="entry name" value="Ank_2"/>
    <property type="match status" value="1"/>
</dbReference>
<dbReference type="EMBL" id="KV441476">
    <property type="protein sequence ID" value="OAG21856.1"/>
    <property type="molecule type" value="Genomic_DNA"/>
</dbReference>
<dbReference type="SMART" id="SM00248">
    <property type="entry name" value="ANK"/>
    <property type="match status" value="3"/>
</dbReference>
<dbReference type="PROSITE" id="PS50088">
    <property type="entry name" value="ANK_REPEAT"/>
    <property type="match status" value="1"/>
</dbReference>
<dbReference type="PROSITE" id="PS50297">
    <property type="entry name" value="ANK_REP_REGION"/>
    <property type="match status" value="1"/>
</dbReference>
<dbReference type="GeneID" id="29118974"/>
<accession>A0A177DQS2</accession>
<dbReference type="PANTHER" id="PTHR10039:SF15">
    <property type="entry name" value="NACHT DOMAIN-CONTAINING PROTEIN"/>
    <property type="match status" value="1"/>
</dbReference>
<evidence type="ECO:0000313" key="3">
    <source>
        <dbReference type="Proteomes" id="UP000077248"/>
    </source>
</evidence>
<evidence type="ECO:0000256" key="1">
    <source>
        <dbReference type="PROSITE-ProRule" id="PRU00023"/>
    </source>
</evidence>
<name>A0A177DQS2_ALTAL</name>
<gene>
    <name evidence="2" type="ORF">CC77DRAFT_840921</name>
</gene>
<dbReference type="VEuPathDB" id="FungiDB:CC77DRAFT_840921"/>
<keyword evidence="3" id="KW-1185">Reference proteome</keyword>
<dbReference type="RefSeq" id="XP_018387277.1">
    <property type="nucleotide sequence ID" value="XM_018533380.1"/>
</dbReference>
<proteinExistence type="predicted"/>
<sequence length="739" mass="84422">MSKGQAEDNNVSVIRQTVGGSIYGGTGNQINGVYYGSDNAAKRWLASQASKLPPKLHDESMFEPRLRDKVYKLEAFQNCLSNTGSTFVMQGRPGIGKTMIIQGLIKKLVDDADTDSDPRFMNWLSRVRSEADKGHDGSQSPGSEQGPGCATTKLVTAALYFSTKRVAISEHAPTKLLLYLLEAICKQIPNSAGAIEELYKLTPPNGMPTSTHIRRSLRTVLERAKHTCIFIDAIEECADTHLEEVLSQLKLLQQETGIGIVLTAVLDVKRKYLEEHFTKVKFHPVSAEPEDVKAYIRKRLWYNRDENSLELLASGISKEANGIFLLARLYCTRLKSFDRDEDAHEELRKIRVSRRTTDRRTEDDIKEAFWGVVDRIFHMERTGEDKRIAELAMGFVRDAQRPLSIDELLWLLSTDDDMPYPSTHRLHKWNYVRSCCHGLIEDDDFRTVVFIHRTMLDCLEDPQYASKIRVQHGEFAKRCLYQLTHAELNKSVCLDSKALDDRLVKFPLFDYAARYWHYHVARSSKTRTVPGTRVSIPGSLLHVLRQFLDDDLRVEAAFQVTLFPTRDFQSYLDRAIEEIPLTEASIRSMKAEEKVLFDPFQRNKMTGLHVACQYGFEEIASKYITKRKRYAQSLDRINIHKCTPLHYAVEGQHFQIAKALLDAGANMNCYDIFGGTPLIDSLYHSDTSMAKLLLRGKRTTLDVNAQTAPVTEFKPHEFKLLYRKGPPDLRESVIVRHRR</sequence>
<protein>
    <submittedName>
        <fullName evidence="2">Ankyrin</fullName>
    </submittedName>
</protein>
<evidence type="ECO:0000313" key="2">
    <source>
        <dbReference type="EMBL" id="OAG21856.1"/>
    </source>
</evidence>